<comment type="caution">
    <text evidence="1">The sequence shown here is derived from an EMBL/GenBank/DDBJ whole genome shotgun (WGS) entry which is preliminary data.</text>
</comment>
<feature type="non-terminal residue" evidence="1">
    <location>
        <position position="432"/>
    </location>
</feature>
<dbReference type="PANTHER" id="PTHR37049">
    <property type="entry name" value="PEPTIDASE S41 FAMILY PROTEIN"/>
    <property type="match status" value="1"/>
</dbReference>
<gene>
    <name evidence="1" type="ORF">EZS28_025519</name>
</gene>
<organism evidence="1 2">
    <name type="scientific">Streblomastix strix</name>
    <dbReference type="NCBI Taxonomy" id="222440"/>
    <lineage>
        <taxon>Eukaryota</taxon>
        <taxon>Metamonada</taxon>
        <taxon>Preaxostyla</taxon>
        <taxon>Oxymonadida</taxon>
        <taxon>Streblomastigidae</taxon>
        <taxon>Streblomastix</taxon>
    </lineage>
</organism>
<evidence type="ECO:0000313" key="1">
    <source>
        <dbReference type="EMBL" id="KAA6378954.1"/>
    </source>
</evidence>
<name>A0A5J4V945_9EUKA</name>
<dbReference type="Proteomes" id="UP000324800">
    <property type="component" value="Unassembled WGS sequence"/>
</dbReference>
<proteinExistence type="predicted"/>
<dbReference type="EMBL" id="SNRW01008807">
    <property type="protein sequence ID" value="KAA6378954.1"/>
    <property type="molecule type" value="Genomic_DNA"/>
</dbReference>
<dbReference type="AlphaFoldDB" id="A0A5J4V945"/>
<dbReference type="PANTHER" id="PTHR37049:SF4">
    <property type="entry name" value="RHODANESE DOMAIN-CONTAINING PROTEIN"/>
    <property type="match status" value="1"/>
</dbReference>
<dbReference type="InterPro" id="IPR052766">
    <property type="entry name" value="S41A_metabolite_peptidase"/>
</dbReference>
<accession>A0A5J4V945</accession>
<evidence type="ECO:0000313" key="2">
    <source>
        <dbReference type="Proteomes" id="UP000324800"/>
    </source>
</evidence>
<dbReference type="OrthoDB" id="27214at2759"/>
<sequence>MLPKHSKFTQTIKLLETYLQSYAFIDTALNPNVGGNSYNQDPVDLLWALRDIRRETYNNTFDFYERLMVLFNSMKETHTYFVPPCIQKFAYVLPYIFSIFPDENGTQHVRLHYQIDPAIKLYNDSRNIMLNYDTEILYINIKGKPIYNSDRQYNDGTYPAAEAMAIWADSEVSTARSSAVRQNIAASGDFSFRPASTYQHPQYDNISCYYRRPNSTGEGVAVLPFYVIQQGNVNSFASECPINDQPDKNGLSNEIVSQIGEDKKKVRFLSLKGIYQWITGRFNKKQQNDSHSTKPTNEQIIQFQKTIELGQQKQTLQLKERLHPKLIEDISKIPGSPENTSSLPISPVIKENNNIFFHAIPISSKANADPGFYYLEDLKIGIVVQHYIAAVVVQLDRCVDLVVQSNVLGPILVWEDAEDVWKHICKLLDTGW</sequence>
<protein>
    <submittedName>
        <fullName evidence="1">Uncharacterized protein</fullName>
    </submittedName>
</protein>
<reference evidence="1 2" key="1">
    <citation type="submission" date="2019-03" db="EMBL/GenBank/DDBJ databases">
        <title>Single cell metagenomics reveals metabolic interactions within the superorganism composed of flagellate Streblomastix strix and complex community of Bacteroidetes bacteria on its surface.</title>
        <authorList>
            <person name="Treitli S.C."/>
            <person name="Kolisko M."/>
            <person name="Husnik F."/>
            <person name="Keeling P."/>
            <person name="Hampl V."/>
        </authorList>
    </citation>
    <scope>NUCLEOTIDE SEQUENCE [LARGE SCALE GENOMIC DNA]</scope>
    <source>
        <strain evidence="1">ST1C</strain>
    </source>
</reference>